<sequence length="113" mass="12150">EIRISPPTSQKSPLQVSPSNHRTSSSKHLVPFTSTDGGGGGGGHVTSSSETDTRIKPTKIPFLSNNSRSSSVSIQSLPKRISTQHQPSINSSNPYNHRYSTSRQSIFDTLATT</sequence>
<dbReference type="AlphaFoldDB" id="A0A8S2SLJ1"/>
<feature type="region of interest" description="Disordered" evidence="1">
    <location>
        <begin position="1"/>
        <end position="113"/>
    </location>
</feature>
<feature type="compositionally biased region" description="Low complexity" evidence="1">
    <location>
        <begin position="64"/>
        <end position="76"/>
    </location>
</feature>
<feature type="non-terminal residue" evidence="2">
    <location>
        <position position="113"/>
    </location>
</feature>
<reference evidence="2" key="1">
    <citation type="submission" date="2021-02" db="EMBL/GenBank/DDBJ databases">
        <authorList>
            <person name="Nowell W R."/>
        </authorList>
    </citation>
    <scope>NUCLEOTIDE SEQUENCE</scope>
</reference>
<dbReference type="EMBL" id="CAJOBI010023942">
    <property type="protein sequence ID" value="CAF4233538.1"/>
    <property type="molecule type" value="Genomic_DNA"/>
</dbReference>
<feature type="non-terminal residue" evidence="2">
    <location>
        <position position="1"/>
    </location>
</feature>
<evidence type="ECO:0000256" key="1">
    <source>
        <dbReference type="SAM" id="MobiDB-lite"/>
    </source>
</evidence>
<protein>
    <submittedName>
        <fullName evidence="2">Uncharacterized protein</fullName>
    </submittedName>
</protein>
<proteinExistence type="predicted"/>
<comment type="caution">
    <text evidence="2">The sequence shown here is derived from an EMBL/GenBank/DDBJ whole genome shotgun (WGS) entry which is preliminary data.</text>
</comment>
<feature type="compositionally biased region" description="Polar residues" evidence="1">
    <location>
        <begin position="81"/>
        <end position="113"/>
    </location>
</feature>
<evidence type="ECO:0000313" key="3">
    <source>
        <dbReference type="Proteomes" id="UP000676336"/>
    </source>
</evidence>
<gene>
    <name evidence="2" type="ORF">SMN809_LOCUS23250</name>
</gene>
<evidence type="ECO:0000313" key="2">
    <source>
        <dbReference type="EMBL" id="CAF4233538.1"/>
    </source>
</evidence>
<feature type="compositionally biased region" description="Polar residues" evidence="1">
    <location>
        <begin position="1"/>
        <end position="35"/>
    </location>
</feature>
<accession>A0A8S2SLJ1</accession>
<organism evidence="2 3">
    <name type="scientific">Rotaria magnacalcarata</name>
    <dbReference type="NCBI Taxonomy" id="392030"/>
    <lineage>
        <taxon>Eukaryota</taxon>
        <taxon>Metazoa</taxon>
        <taxon>Spiralia</taxon>
        <taxon>Gnathifera</taxon>
        <taxon>Rotifera</taxon>
        <taxon>Eurotatoria</taxon>
        <taxon>Bdelloidea</taxon>
        <taxon>Philodinida</taxon>
        <taxon>Philodinidae</taxon>
        <taxon>Rotaria</taxon>
    </lineage>
</organism>
<dbReference type="Proteomes" id="UP000676336">
    <property type="component" value="Unassembled WGS sequence"/>
</dbReference>
<name>A0A8S2SLJ1_9BILA</name>